<dbReference type="GeneID" id="103356414"/>
<evidence type="ECO:0000256" key="1">
    <source>
        <dbReference type="ARBA" id="ARBA00004123"/>
    </source>
</evidence>
<proteinExistence type="predicted"/>
<dbReference type="Gene3D" id="2.30.30.140">
    <property type="match status" value="2"/>
</dbReference>
<reference evidence="8" key="1">
    <citation type="submission" date="2025-08" db="UniProtKB">
        <authorList>
            <consortium name="RefSeq"/>
        </authorList>
    </citation>
    <scope>IDENTIFICATION</scope>
</reference>
<evidence type="ECO:0000256" key="3">
    <source>
        <dbReference type="SAM" id="MobiDB-lite"/>
    </source>
</evidence>
<gene>
    <name evidence="8" type="primary">LOC103356414</name>
</gene>
<dbReference type="RefSeq" id="XP_008278763.1">
    <property type="nucleotide sequence ID" value="XM_008280541.1"/>
</dbReference>
<dbReference type="InterPro" id="IPR041291">
    <property type="entry name" value="TUDOR_5"/>
</dbReference>
<feature type="compositionally biased region" description="Polar residues" evidence="3">
    <location>
        <begin position="245"/>
        <end position="257"/>
    </location>
</feature>
<protein>
    <submittedName>
        <fullName evidence="8">Histone-lysine N-methyltransferase SETDB1-B-like</fullName>
    </submittedName>
</protein>
<keyword evidence="2" id="KW-0539">Nucleus</keyword>
<feature type="domain" description="Histone methyltransferase Tudor" evidence="6">
    <location>
        <begin position="376"/>
        <end position="416"/>
    </location>
</feature>
<feature type="region of interest" description="Disordered" evidence="3">
    <location>
        <begin position="152"/>
        <end position="314"/>
    </location>
</feature>
<dbReference type="Pfam" id="PF18358">
    <property type="entry name" value="Tudor_4"/>
    <property type="match status" value="1"/>
</dbReference>
<dbReference type="Proteomes" id="UP000694891">
    <property type="component" value="Unplaced"/>
</dbReference>
<dbReference type="Pfam" id="PF18300">
    <property type="entry name" value="DUF5604"/>
    <property type="match status" value="1"/>
</dbReference>
<evidence type="ECO:0000259" key="6">
    <source>
        <dbReference type="Pfam" id="PF18359"/>
    </source>
</evidence>
<dbReference type="GO" id="GO:0046974">
    <property type="term" value="F:histone H3K9 methyltransferase activity"/>
    <property type="evidence" value="ECO:0007669"/>
    <property type="project" value="TreeGrafter"/>
</dbReference>
<feature type="compositionally biased region" description="Low complexity" evidence="3">
    <location>
        <begin position="186"/>
        <end position="198"/>
    </location>
</feature>
<feature type="compositionally biased region" description="Polar residues" evidence="3">
    <location>
        <begin position="226"/>
        <end position="236"/>
    </location>
</feature>
<keyword evidence="7" id="KW-1185">Reference proteome</keyword>
<dbReference type="Pfam" id="PF18359">
    <property type="entry name" value="Tudor_5"/>
    <property type="match status" value="1"/>
</dbReference>
<dbReference type="GO" id="GO:0010629">
    <property type="term" value="P:negative regulation of gene expression"/>
    <property type="evidence" value="ECO:0007669"/>
    <property type="project" value="TreeGrafter"/>
</dbReference>
<evidence type="ECO:0000256" key="2">
    <source>
        <dbReference type="ARBA" id="ARBA00023242"/>
    </source>
</evidence>
<feature type="compositionally biased region" description="Acidic residues" evidence="3">
    <location>
        <begin position="176"/>
        <end position="185"/>
    </location>
</feature>
<dbReference type="PANTHER" id="PTHR46024:SF1">
    <property type="entry name" value="HISTONE-LYSINE N-METHYLTRANSFERASE EGGLESS"/>
    <property type="match status" value="1"/>
</dbReference>
<dbReference type="PANTHER" id="PTHR46024">
    <property type="entry name" value="HISTONE-LYSINE N-METHYLTRANSFERASE EGGLESS"/>
    <property type="match status" value="1"/>
</dbReference>
<dbReference type="InterPro" id="IPR040880">
    <property type="entry name" value="DUF5604"/>
</dbReference>
<organism evidence="7 8">
    <name type="scientific">Stegastes partitus</name>
    <name type="common">bicolor damselfish</name>
    <dbReference type="NCBI Taxonomy" id="144197"/>
    <lineage>
        <taxon>Eukaryota</taxon>
        <taxon>Metazoa</taxon>
        <taxon>Chordata</taxon>
        <taxon>Craniata</taxon>
        <taxon>Vertebrata</taxon>
        <taxon>Euteleostomi</taxon>
        <taxon>Actinopterygii</taxon>
        <taxon>Neopterygii</taxon>
        <taxon>Teleostei</taxon>
        <taxon>Neoteleostei</taxon>
        <taxon>Acanthomorphata</taxon>
        <taxon>Ovalentaria</taxon>
        <taxon>Pomacentridae</taxon>
        <taxon>Stegastes</taxon>
    </lineage>
</organism>
<dbReference type="GO" id="GO:0005634">
    <property type="term" value="C:nucleus"/>
    <property type="evidence" value="ECO:0007669"/>
    <property type="project" value="UniProtKB-SubCell"/>
</dbReference>
<evidence type="ECO:0000259" key="5">
    <source>
        <dbReference type="Pfam" id="PF18358"/>
    </source>
</evidence>
<feature type="domain" description="DUF5604" evidence="4">
    <location>
        <begin position="316"/>
        <end position="368"/>
    </location>
</feature>
<dbReference type="InterPro" id="IPR051516">
    <property type="entry name" value="SETDB_methyltransferase"/>
</dbReference>
<name>A0A9Y4JQ51_9TELE</name>
<evidence type="ECO:0000313" key="8">
    <source>
        <dbReference type="RefSeq" id="XP_008278763.1"/>
    </source>
</evidence>
<feature type="domain" description="Histone methyltransferase Tudor" evidence="5">
    <location>
        <begin position="466"/>
        <end position="513"/>
    </location>
</feature>
<comment type="subcellular location">
    <subcellularLocation>
        <location evidence="1">Nucleus</location>
    </subcellularLocation>
</comment>
<sequence>MEGDAMEMSRDELQSWIRDEVTQSELISPDVLEKCNLLQSLLERRKKQAADLVELCESVAVCEETVKKLYCRLGWEYSDTDSDNDGDDDDDNDDPTGTNYCSPPASQGRAPLSPTLGNNDNPQRHNGEKEHHILTKELMVVLTRLPASRIAKALRRPTPQRRCSDDESLSGAESDQMWEPEEDSSGSDFSLSNFNSSSNKRRKINRKNGKRAASRASRTSGAKSNGAETSTPTASKDISAEKTVTKTSTPQASASTNEEIKTTETPLAKANTNANSQQTKTSTMPPSTKESTSTTIKSTDCQSPTKAPPEAPKKEISVNMTVLARRRTMCWQRGTVIDLIDKQGKVKYKVNFEEKGKSLVSGHHVAFDCMPKVEQLFVGARVVVKSPSDESQFLPGTLAEVPCRRNRMRFLVFTDDHRPVYVGLPVLRLVYKPLPDPLDDIKDDNHRCFMKEYMRSWPYPPQTQYKVGQTTNAEFDGVQQKCEVVLLDSSLIEVVFKKDQHKEWLYRGSIRLKHMVDMKQRVEKQIKNQATSADGSSTTTEQ</sequence>
<feature type="compositionally biased region" description="Low complexity" evidence="3">
    <location>
        <begin position="214"/>
        <end position="224"/>
    </location>
</feature>
<feature type="compositionally biased region" description="Basic residues" evidence="3">
    <location>
        <begin position="199"/>
        <end position="213"/>
    </location>
</feature>
<dbReference type="InterPro" id="IPR041292">
    <property type="entry name" value="Tudor_4"/>
</dbReference>
<feature type="region of interest" description="Disordered" evidence="3">
    <location>
        <begin position="79"/>
        <end position="127"/>
    </location>
</feature>
<feature type="compositionally biased region" description="Low complexity" evidence="3">
    <location>
        <begin position="276"/>
        <end position="299"/>
    </location>
</feature>
<evidence type="ECO:0000313" key="7">
    <source>
        <dbReference type="Proteomes" id="UP000694891"/>
    </source>
</evidence>
<accession>A0A9Y4JQ51</accession>
<feature type="compositionally biased region" description="Acidic residues" evidence="3">
    <location>
        <begin position="79"/>
        <end position="94"/>
    </location>
</feature>
<evidence type="ECO:0000259" key="4">
    <source>
        <dbReference type="Pfam" id="PF18300"/>
    </source>
</evidence>
<dbReference type="GO" id="GO:0070828">
    <property type="term" value="P:heterochromatin organization"/>
    <property type="evidence" value="ECO:0007669"/>
    <property type="project" value="TreeGrafter"/>
</dbReference>
<dbReference type="AlphaFoldDB" id="A0A9Y4JQ51"/>